<dbReference type="AlphaFoldDB" id="D2RHB4"/>
<dbReference type="PANTHER" id="PTHR43304:SF1">
    <property type="entry name" value="PAC DOMAIN-CONTAINING PROTEIN"/>
    <property type="match status" value="1"/>
</dbReference>
<dbReference type="InterPro" id="IPR052162">
    <property type="entry name" value="Sensor_kinase/Photoreceptor"/>
</dbReference>
<keyword evidence="4" id="KW-0808">Transferase</keyword>
<dbReference type="HOGENOM" id="CLU_520340_0_0_2"/>
<evidence type="ECO:0000256" key="5">
    <source>
        <dbReference type="ARBA" id="ARBA00022777"/>
    </source>
</evidence>
<feature type="domain" description="PAS" evidence="7">
    <location>
        <begin position="110"/>
        <end position="146"/>
    </location>
</feature>
<dbReference type="RefSeq" id="WP_012940025.1">
    <property type="nucleotide sequence ID" value="NC_013741.1"/>
</dbReference>
<dbReference type="EC" id="2.7.13.3" evidence="2"/>
<accession>D2RHB4</accession>
<dbReference type="InterPro" id="IPR035965">
    <property type="entry name" value="PAS-like_dom_sf"/>
</dbReference>
<dbReference type="SMART" id="SM00387">
    <property type="entry name" value="HATPase_c"/>
    <property type="match status" value="1"/>
</dbReference>
<comment type="catalytic activity">
    <reaction evidence="1">
        <text>ATP + protein L-histidine = ADP + protein N-phospho-L-histidine.</text>
        <dbReference type="EC" id="2.7.13.3"/>
    </reaction>
</comment>
<evidence type="ECO:0000259" key="6">
    <source>
        <dbReference type="PROSITE" id="PS50109"/>
    </source>
</evidence>
<dbReference type="Gene3D" id="3.30.450.20">
    <property type="entry name" value="PAS domain"/>
    <property type="match status" value="1"/>
</dbReference>
<evidence type="ECO:0000313" key="8">
    <source>
        <dbReference type="EMBL" id="ADB57689.1"/>
    </source>
</evidence>
<dbReference type="PaxDb" id="572546-Arcpr_0624"/>
<sequence>MKKYTLHEKGKLITTLLDLSTFIRPGKPESIVINFGKELMRRFGLTYFEAEVPIINFKVRIPEVAECNQPVEYVGSTIRLRFEGDIRDIHIKALRPLFEELDDILAHTIFHDVLTKMLEFSQDIIFVVDENGRVVEMNKKARETFGSVEKLPEALDKDICDCGGKTYSIAAYDLGNLKVVVGRDITEIKRLEESAREGEERFRRLAEAVPVAVFAYQKDGLIFVNKAAEYLTGYSRDELIREAFWNIFPEEEVEKVKRAMKSRLRGEVVEPYKLKIRRKDGSERIVRVHGTTISWNRERTGIATLLDITDLEEERRKLEELSKMLSLINRILRHDVLNAITSAVGYLELYKETRDESLLEKVAISLERCANVVRTMKSFEEMVSEGKLRIVNVGKIAEDVAKSFVIPVNIEGDCEVVADEGLRAVIENIVQNAIQHGKTDRVDIRISRVHDYCEIRIADYGKGIPDEIKSRIFEEGFTYGESAGTGMGLYIAERIVERYGGKIWVEDNEPQGTTFVIRLKSP</sequence>
<evidence type="ECO:0000256" key="1">
    <source>
        <dbReference type="ARBA" id="ARBA00000085"/>
    </source>
</evidence>
<dbReference type="PANTHER" id="PTHR43304">
    <property type="entry name" value="PHYTOCHROME-LIKE PROTEIN CPH1"/>
    <property type="match status" value="1"/>
</dbReference>
<dbReference type="PROSITE" id="PS50112">
    <property type="entry name" value="PAS"/>
    <property type="match status" value="2"/>
</dbReference>
<dbReference type="Pfam" id="PF13188">
    <property type="entry name" value="PAS_8"/>
    <property type="match status" value="1"/>
</dbReference>
<dbReference type="SUPFAM" id="SSF55785">
    <property type="entry name" value="PYP-like sensor domain (PAS domain)"/>
    <property type="match status" value="1"/>
</dbReference>
<dbReference type="Pfam" id="PF13426">
    <property type="entry name" value="PAS_9"/>
    <property type="match status" value="1"/>
</dbReference>
<keyword evidence="9" id="KW-1185">Reference proteome</keyword>
<dbReference type="CDD" id="cd00130">
    <property type="entry name" value="PAS"/>
    <property type="match status" value="1"/>
</dbReference>
<dbReference type="InterPro" id="IPR003594">
    <property type="entry name" value="HATPase_dom"/>
</dbReference>
<dbReference type="Pfam" id="PF02518">
    <property type="entry name" value="HATPase_c"/>
    <property type="match status" value="1"/>
</dbReference>
<organism evidence="8 9">
    <name type="scientific">Archaeoglobus profundus (strain DSM 5631 / JCM 9629 / NBRC 100127 / Av18)</name>
    <dbReference type="NCBI Taxonomy" id="572546"/>
    <lineage>
        <taxon>Archaea</taxon>
        <taxon>Methanobacteriati</taxon>
        <taxon>Methanobacteriota</taxon>
        <taxon>Archaeoglobi</taxon>
        <taxon>Archaeoglobales</taxon>
        <taxon>Archaeoglobaceae</taxon>
        <taxon>Archaeoglobus</taxon>
    </lineage>
</organism>
<gene>
    <name evidence="8" type="ordered locus">Arcpr_0624</name>
</gene>
<dbReference type="eggNOG" id="arCOG06712">
    <property type="taxonomic scope" value="Archaea"/>
</dbReference>
<evidence type="ECO:0000256" key="4">
    <source>
        <dbReference type="ARBA" id="ARBA00022679"/>
    </source>
</evidence>
<keyword evidence="3" id="KW-0597">Phosphoprotein</keyword>
<dbReference type="InterPro" id="IPR005467">
    <property type="entry name" value="His_kinase_dom"/>
</dbReference>
<dbReference type="InterPro" id="IPR004358">
    <property type="entry name" value="Sig_transdc_His_kin-like_C"/>
</dbReference>
<dbReference type="InterPro" id="IPR000014">
    <property type="entry name" value="PAS"/>
</dbReference>
<dbReference type="PRINTS" id="PR00344">
    <property type="entry name" value="BCTRLSENSOR"/>
</dbReference>
<reference evidence="8 9" key="1">
    <citation type="journal article" date="2010" name="Stand. Genomic Sci.">
        <title>Complete genome sequence of Archaeoglobus profundus type strain (AV18).</title>
        <authorList>
            <person name="von Jan M."/>
            <person name="Lapidus A."/>
            <person name="Del Rio T.G."/>
            <person name="Copeland A."/>
            <person name="Tice H."/>
            <person name="Cheng J.F."/>
            <person name="Lucas S."/>
            <person name="Chen F."/>
            <person name="Nolan M."/>
            <person name="Goodwin L."/>
            <person name="Han C."/>
            <person name="Pitluck S."/>
            <person name="Liolios K."/>
            <person name="Ivanova N."/>
            <person name="Mavromatis K."/>
            <person name="Ovchinnikova G."/>
            <person name="Chertkov O."/>
            <person name="Pati A."/>
            <person name="Chen A."/>
            <person name="Palaniappan K."/>
            <person name="Land M."/>
            <person name="Hauser L."/>
            <person name="Chang Y.J."/>
            <person name="Jeffries C.D."/>
            <person name="Saunders E."/>
            <person name="Brettin T."/>
            <person name="Detter J.C."/>
            <person name="Chain P."/>
            <person name="Eichinger K."/>
            <person name="Huber H."/>
            <person name="Spring S."/>
            <person name="Rohde M."/>
            <person name="Goker M."/>
            <person name="Wirth R."/>
            <person name="Woyke T."/>
            <person name="Bristow J."/>
            <person name="Eisen J.A."/>
            <person name="Markowitz V."/>
            <person name="Hugenholtz P."/>
            <person name="Kyrpides N.C."/>
            <person name="Klenk H.P."/>
        </authorList>
    </citation>
    <scope>NUCLEOTIDE SEQUENCE [LARGE SCALE GENOMIC DNA]</scope>
    <source>
        <strain evidence="9">DSM 5631 / JCM 9629 / NBRC 100127 / Av18</strain>
    </source>
</reference>
<dbReference type="EMBL" id="CP001857">
    <property type="protein sequence ID" value="ADB57689.1"/>
    <property type="molecule type" value="Genomic_DNA"/>
</dbReference>
<evidence type="ECO:0000259" key="7">
    <source>
        <dbReference type="PROSITE" id="PS50112"/>
    </source>
</evidence>
<feature type="domain" description="PAS" evidence="7">
    <location>
        <begin position="198"/>
        <end position="267"/>
    </location>
</feature>
<dbReference type="STRING" id="572546.Arcpr_0624"/>
<dbReference type="NCBIfam" id="TIGR00229">
    <property type="entry name" value="sensory_box"/>
    <property type="match status" value="1"/>
</dbReference>
<dbReference type="eggNOG" id="arCOG06408">
    <property type="taxonomic scope" value="Archaea"/>
</dbReference>
<dbReference type="Gene3D" id="3.30.565.10">
    <property type="entry name" value="Histidine kinase-like ATPase, C-terminal domain"/>
    <property type="match status" value="1"/>
</dbReference>
<feature type="domain" description="Histidine kinase" evidence="6">
    <location>
        <begin position="422"/>
        <end position="522"/>
    </location>
</feature>
<dbReference type="PROSITE" id="PS50109">
    <property type="entry name" value="HIS_KIN"/>
    <property type="match status" value="1"/>
</dbReference>
<dbReference type="Proteomes" id="UP000001901">
    <property type="component" value="Chromosome"/>
</dbReference>
<dbReference type="GeneID" id="25394449"/>
<dbReference type="CDD" id="cd00075">
    <property type="entry name" value="HATPase"/>
    <property type="match status" value="1"/>
</dbReference>
<name>D2RHB4_ARCPA</name>
<dbReference type="InterPro" id="IPR036890">
    <property type="entry name" value="HATPase_C_sf"/>
</dbReference>
<dbReference type="SMART" id="SM00091">
    <property type="entry name" value="PAS"/>
    <property type="match status" value="2"/>
</dbReference>
<dbReference type="SUPFAM" id="SSF55874">
    <property type="entry name" value="ATPase domain of HSP90 chaperone/DNA topoisomerase II/histidine kinase"/>
    <property type="match status" value="1"/>
</dbReference>
<evidence type="ECO:0000313" key="9">
    <source>
        <dbReference type="Proteomes" id="UP000001901"/>
    </source>
</evidence>
<dbReference type="GO" id="GO:0004673">
    <property type="term" value="F:protein histidine kinase activity"/>
    <property type="evidence" value="ECO:0007669"/>
    <property type="project" value="UniProtKB-EC"/>
</dbReference>
<protein>
    <recommendedName>
        <fullName evidence="2">histidine kinase</fullName>
        <ecNumber evidence="2">2.7.13.3</ecNumber>
    </recommendedName>
</protein>
<keyword evidence="5 8" id="KW-0418">Kinase</keyword>
<dbReference type="KEGG" id="apo:Arcpr_0624"/>
<proteinExistence type="predicted"/>
<evidence type="ECO:0000256" key="3">
    <source>
        <dbReference type="ARBA" id="ARBA00022553"/>
    </source>
</evidence>
<evidence type="ECO:0000256" key="2">
    <source>
        <dbReference type="ARBA" id="ARBA00012438"/>
    </source>
</evidence>